<dbReference type="AlphaFoldDB" id="A0AAN5CU45"/>
<evidence type="ECO:0000313" key="3">
    <source>
        <dbReference type="Proteomes" id="UP001328107"/>
    </source>
</evidence>
<keyword evidence="3" id="KW-1185">Reference proteome</keyword>
<gene>
    <name evidence="2" type="ORF">PMAYCL1PPCAC_20807</name>
</gene>
<organism evidence="2 3">
    <name type="scientific">Pristionchus mayeri</name>
    <dbReference type="NCBI Taxonomy" id="1317129"/>
    <lineage>
        <taxon>Eukaryota</taxon>
        <taxon>Metazoa</taxon>
        <taxon>Ecdysozoa</taxon>
        <taxon>Nematoda</taxon>
        <taxon>Chromadorea</taxon>
        <taxon>Rhabditida</taxon>
        <taxon>Rhabditina</taxon>
        <taxon>Diplogasteromorpha</taxon>
        <taxon>Diplogasteroidea</taxon>
        <taxon>Neodiplogasteridae</taxon>
        <taxon>Pristionchus</taxon>
    </lineage>
</organism>
<reference evidence="3" key="1">
    <citation type="submission" date="2022-10" db="EMBL/GenBank/DDBJ databases">
        <title>Genome assembly of Pristionchus species.</title>
        <authorList>
            <person name="Yoshida K."/>
            <person name="Sommer R.J."/>
        </authorList>
    </citation>
    <scope>NUCLEOTIDE SEQUENCE [LARGE SCALE GENOMIC DNA]</scope>
    <source>
        <strain evidence="3">RS5460</strain>
    </source>
</reference>
<feature type="compositionally biased region" description="Low complexity" evidence="1">
    <location>
        <begin position="98"/>
        <end position="124"/>
    </location>
</feature>
<comment type="caution">
    <text evidence="2">The sequence shown here is derived from an EMBL/GenBank/DDBJ whole genome shotgun (WGS) entry which is preliminary data.</text>
</comment>
<sequence length="148" mass="15941">METVEMEVDEPSPVAASVDQYFDGENNVNAGVRMHALDSRVDGSTRMEYGGTNPHQLKKKNTPIEIRSTTSGMNPPPMLSSASYSRRPPYAAIPSPALQSSHPESSLSSASLSHSSLKNPSDSLTIDNAEIDGPEKAQEDEYYGAVDN</sequence>
<feature type="non-terminal residue" evidence="2">
    <location>
        <position position="148"/>
    </location>
</feature>
<protein>
    <submittedName>
        <fullName evidence="2">Uncharacterized protein</fullName>
    </submittedName>
</protein>
<proteinExistence type="predicted"/>
<feature type="region of interest" description="Disordered" evidence="1">
    <location>
        <begin position="43"/>
        <end position="148"/>
    </location>
</feature>
<accession>A0AAN5CU45</accession>
<dbReference type="Proteomes" id="UP001328107">
    <property type="component" value="Unassembled WGS sequence"/>
</dbReference>
<evidence type="ECO:0000256" key="1">
    <source>
        <dbReference type="SAM" id="MobiDB-lite"/>
    </source>
</evidence>
<name>A0AAN5CU45_9BILA</name>
<dbReference type="EMBL" id="BTRK01000004">
    <property type="protein sequence ID" value="GMR50612.1"/>
    <property type="molecule type" value="Genomic_DNA"/>
</dbReference>
<evidence type="ECO:0000313" key="2">
    <source>
        <dbReference type="EMBL" id="GMR50612.1"/>
    </source>
</evidence>